<dbReference type="SUPFAM" id="SSF52972">
    <property type="entry name" value="ITPase-like"/>
    <property type="match status" value="1"/>
</dbReference>
<accession>A0A8S5RY51</accession>
<dbReference type="InterPro" id="IPR002637">
    <property type="entry name" value="RdgB/HAM1"/>
</dbReference>
<dbReference type="GO" id="GO:0035870">
    <property type="term" value="F:dITP diphosphatase activity"/>
    <property type="evidence" value="ECO:0007669"/>
    <property type="project" value="UniProtKB-ARBA"/>
</dbReference>
<evidence type="ECO:0000313" key="17">
    <source>
        <dbReference type="EMBL" id="DAF43645.1"/>
    </source>
</evidence>
<dbReference type="Gene3D" id="3.40.50.300">
    <property type="entry name" value="P-loop containing nucleotide triphosphate hydrolases"/>
    <property type="match status" value="1"/>
</dbReference>
<comment type="catalytic activity">
    <reaction evidence="10">
        <text>XTP + H2O = XMP + diphosphate + H(+)</text>
        <dbReference type="Rhea" id="RHEA:28610"/>
        <dbReference type="ChEBI" id="CHEBI:15377"/>
        <dbReference type="ChEBI" id="CHEBI:15378"/>
        <dbReference type="ChEBI" id="CHEBI:33019"/>
        <dbReference type="ChEBI" id="CHEBI:57464"/>
        <dbReference type="ChEBI" id="CHEBI:61314"/>
        <dbReference type="EC" id="3.6.1.66"/>
    </reaction>
</comment>
<comment type="cofactor">
    <cofactor evidence="1">
        <name>Mg(2+)</name>
        <dbReference type="ChEBI" id="CHEBI:18420"/>
    </cofactor>
</comment>
<sequence>MIIEIDGNDGVGKTTYINKLKEFFPNDIFLDRGLLSKATLHPYWDNELKKNQVRNYKYMCPLNKNVCYILLDTYPKLCQERILKRGDSIIEKYHTMEDLILFQKRFLTLATSNKQRCIPIYSTHLDINENITKIVNYINGFKQAKNFMEIIIGTSNKGKIREIASILSPLGYDLKPQSLDIKEVGKTIQENAIIKALGYSKENPDKYVLVEDSGLVVVKLNGLPGAYSARFHSIEIDESLNVVNVPEEKFTTDKSEHDKKNNERLLELVKNIPFEERAAYFEVCFCMVKNGEILFTTSARSNGFINDELVGNNGFGYDPLFVGNDTFGKTYAELDSNRKNLRSHRKVALKDLALWLTQNIKTN</sequence>
<dbReference type="GO" id="GO:0009117">
    <property type="term" value="P:nucleotide metabolic process"/>
    <property type="evidence" value="ECO:0007669"/>
    <property type="project" value="UniProtKB-KW"/>
</dbReference>
<evidence type="ECO:0000256" key="5">
    <source>
        <dbReference type="ARBA" id="ARBA00022741"/>
    </source>
</evidence>
<evidence type="ECO:0000256" key="8">
    <source>
        <dbReference type="ARBA" id="ARBA00023080"/>
    </source>
</evidence>
<evidence type="ECO:0000256" key="12">
    <source>
        <dbReference type="ARBA" id="ARBA00071289"/>
    </source>
</evidence>
<name>A0A8S5RY51_9CAUD</name>
<keyword evidence="7" id="KW-0460">Magnesium</keyword>
<dbReference type="InterPro" id="IPR027417">
    <property type="entry name" value="P-loop_NTPase"/>
</dbReference>
<dbReference type="SUPFAM" id="SSF52540">
    <property type="entry name" value="P-loop containing nucleoside triphosphate hydrolases"/>
    <property type="match status" value="1"/>
</dbReference>
<dbReference type="GO" id="GO:0000166">
    <property type="term" value="F:nucleotide binding"/>
    <property type="evidence" value="ECO:0007669"/>
    <property type="project" value="UniProtKB-KW"/>
</dbReference>
<dbReference type="GO" id="GO:0036220">
    <property type="term" value="F:ITP diphosphatase activity"/>
    <property type="evidence" value="ECO:0007669"/>
    <property type="project" value="UniProtKB-EC"/>
</dbReference>
<reference evidence="17" key="1">
    <citation type="journal article" date="2021" name="Proc. Natl. Acad. Sci. U.S.A.">
        <title>A Catalog of Tens of Thousands of Viruses from Human Metagenomes Reveals Hidden Associations with Chronic Diseases.</title>
        <authorList>
            <person name="Tisza M.J."/>
            <person name="Buck C.B."/>
        </authorList>
    </citation>
    <scope>NUCLEOTIDE SEQUENCE</scope>
    <source>
        <strain evidence="17">CtNQV2</strain>
    </source>
</reference>
<comment type="subunit">
    <text evidence="3">Homodimer.</text>
</comment>
<dbReference type="GO" id="GO:0036222">
    <property type="term" value="F:XTP diphosphatase activity"/>
    <property type="evidence" value="ECO:0007669"/>
    <property type="project" value="UniProtKB-ARBA"/>
</dbReference>
<dbReference type="FunFam" id="3.90.950.10:FF:000001">
    <property type="entry name" value="dITP/XTP pyrophosphatase"/>
    <property type="match status" value="1"/>
</dbReference>
<evidence type="ECO:0000256" key="14">
    <source>
        <dbReference type="ARBA" id="ARBA00078805"/>
    </source>
</evidence>
<comment type="catalytic activity">
    <reaction evidence="9">
        <text>dITP + H2O = dIMP + diphosphate + H(+)</text>
        <dbReference type="Rhea" id="RHEA:28342"/>
        <dbReference type="ChEBI" id="CHEBI:15377"/>
        <dbReference type="ChEBI" id="CHEBI:15378"/>
        <dbReference type="ChEBI" id="CHEBI:33019"/>
        <dbReference type="ChEBI" id="CHEBI:61194"/>
        <dbReference type="ChEBI" id="CHEBI:61382"/>
        <dbReference type="EC" id="3.6.1.66"/>
    </reaction>
</comment>
<evidence type="ECO:0000256" key="9">
    <source>
        <dbReference type="ARBA" id="ARBA00051875"/>
    </source>
</evidence>
<dbReference type="GO" id="GO:0046872">
    <property type="term" value="F:metal ion binding"/>
    <property type="evidence" value="ECO:0007669"/>
    <property type="project" value="UniProtKB-KW"/>
</dbReference>
<dbReference type="Gene3D" id="3.90.950.10">
    <property type="match status" value="1"/>
</dbReference>
<evidence type="ECO:0000256" key="4">
    <source>
        <dbReference type="ARBA" id="ARBA00022723"/>
    </source>
</evidence>
<evidence type="ECO:0000256" key="3">
    <source>
        <dbReference type="ARBA" id="ARBA00011738"/>
    </source>
</evidence>
<evidence type="ECO:0000256" key="15">
    <source>
        <dbReference type="ARBA" id="ARBA00083186"/>
    </source>
</evidence>
<evidence type="ECO:0000256" key="6">
    <source>
        <dbReference type="ARBA" id="ARBA00022801"/>
    </source>
</evidence>
<organism evidence="17">
    <name type="scientific">Myoviridae sp. ctNQV2</name>
    <dbReference type="NCBI Taxonomy" id="2827683"/>
    <lineage>
        <taxon>Viruses</taxon>
        <taxon>Duplodnaviria</taxon>
        <taxon>Heunggongvirae</taxon>
        <taxon>Uroviricota</taxon>
        <taxon>Caudoviricetes</taxon>
    </lineage>
</organism>
<keyword evidence="5" id="KW-0547">Nucleotide-binding</keyword>
<evidence type="ECO:0000256" key="11">
    <source>
        <dbReference type="ARBA" id="ARBA00066468"/>
    </source>
</evidence>
<proteinExistence type="inferred from homology"/>
<evidence type="ECO:0000256" key="13">
    <source>
        <dbReference type="ARBA" id="ARBA00075987"/>
    </source>
</evidence>
<keyword evidence="8" id="KW-0546">Nucleotide metabolism</keyword>
<dbReference type="PANTHER" id="PTHR11067">
    <property type="entry name" value="INOSINE TRIPHOSPHATE PYROPHOSPHATASE/HAM1 PROTEIN"/>
    <property type="match status" value="1"/>
</dbReference>
<dbReference type="GO" id="GO:0009146">
    <property type="term" value="P:purine nucleoside triphosphate catabolic process"/>
    <property type="evidence" value="ECO:0007669"/>
    <property type="project" value="UniProtKB-ARBA"/>
</dbReference>
<protein>
    <recommendedName>
        <fullName evidence="12">dITP/XTP pyrophosphatase</fullName>
        <ecNumber evidence="11">3.6.1.66</ecNumber>
    </recommendedName>
    <alternativeName>
        <fullName evidence="13">Non-canonical purine NTP pyrophosphatase</fullName>
    </alternativeName>
    <alternativeName>
        <fullName evidence="14">Non-standard purine NTP pyrophosphatase</fullName>
    </alternativeName>
    <alternativeName>
        <fullName evidence="16">Nucleoside-triphosphate diphosphatase</fullName>
    </alternativeName>
    <alternativeName>
        <fullName evidence="15">Nucleoside-triphosphate pyrophosphatase</fullName>
    </alternativeName>
</protein>
<evidence type="ECO:0000256" key="10">
    <source>
        <dbReference type="ARBA" id="ARBA00052017"/>
    </source>
</evidence>
<comment type="similarity">
    <text evidence="2">Belongs to the HAM1 NTPase family.</text>
</comment>
<keyword evidence="4" id="KW-0479">Metal-binding</keyword>
<dbReference type="Pfam" id="PF01725">
    <property type="entry name" value="Ham1p_like"/>
    <property type="match status" value="1"/>
</dbReference>
<evidence type="ECO:0000256" key="16">
    <source>
        <dbReference type="ARBA" id="ARBA00083635"/>
    </source>
</evidence>
<evidence type="ECO:0000256" key="2">
    <source>
        <dbReference type="ARBA" id="ARBA00008023"/>
    </source>
</evidence>
<keyword evidence="6" id="KW-0378">Hydrolase</keyword>
<evidence type="ECO:0000256" key="7">
    <source>
        <dbReference type="ARBA" id="ARBA00022842"/>
    </source>
</evidence>
<evidence type="ECO:0000256" key="1">
    <source>
        <dbReference type="ARBA" id="ARBA00001946"/>
    </source>
</evidence>
<dbReference type="InterPro" id="IPR029001">
    <property type="entry name" value="ITPase-like_fam"/>
</dbReference>
<dbReference type="EMBL" id="BK032510">
    <property type="protein sequence ID" value="DAF43645.1"/>
    <property type="molecule type" value="Genomic_DNA"/>
</dbReference>
<dbReference type="PANTHER" id="PTHR11067:SF9">
    <property type="entry name" value="INOSINE TRIPHOSPHATE PYROPHOSPHATASE"/>
    <property type="match status" value="1"/>
</dbReference>
<dbReference type="CDD" id="cd00515">
    <property type="entry name" value="HAM1"/>
    <property type="match status" value="1"/>
</dbReference>
<dbReference type="EC" id="3.6.1.66" evidence="11"/>